<evidence type="ECO:0000313" key="3">
    <source>
        <dbReference type="EMBL" id="OGD62184.1"/>
    </source>
</evidence>
<dbReference type="Gene3D" id="3.30.70.60">
    <property type="match status" value="1"/>
</dbReference>
<evidence type="ECO:0000313" key="4">
    <source>
        <dbReference type="Proteomes" id="UP000177006"/>
    </source>
</evidence>
<name>A0A1F5E4H6_9BACT</name>
<keyword evidence="2" id="KW-0812">Transmembrane</keyword>
<comment type="caution">
    <text evidence="3">The sequence shown here is derived from an EMBL/GenBank/DDBJ whole genome shotgun (WGS) entry which is preliminary data.</text>
</comment>
<evidence type="ECO:0000256" key="1">
    <source>
        <dbReference type="SAM" id="Coils"/>
    </source>
</evidence>
<protein>
    <recommendedName>
        <fullName evidence="5">Type 4 fimbrial biogenesis protein PilO</fullName>
    </recommendedName>
</protein>
<reference evidence="3 4" key="1">
    <citation type="journal article" date="2016" name="Nat. Commun.">
        <title>Thousands of microbial genomes shed light on interconnected biogeochemical processes in an aquifer system.</title>
        <authorList>
            <person name="Anantharaman K."/>
            <person name="Brown C.T."/>
            <person name="Hug L.A."/>
            <person name="Sharon I."/>
            <person name="Castelle C.J."/>
            <person name="Probst A.J."/>
            <person name="Thomas B.C."/>
            <person name="Singh A."/>
            <person name="Wilkins M.J."/>
            <person name="Karaoz U."/>
            <person name="Brodie E.L."/>
            <person name="Williams K.H."/>
            <person name="Hubbard S.S."/>
            <person name="Banfield J.F."/>
        </authorList>
    </citation>
    <scope>NUCLEOTIDE SEQUENCE [LARGE SCALE GENOMIC DNA]</scope>
</reference>
<dbReference type="InterPro" id="IPR014717">
    <property type="entry name" value="Transl_elong_EF1B/ribsomal_bS6"/>
</dbReference>
<dbReference type="InterPro" id="IPR007445">
    <property type="entry name" value="PilO"/>
</dbReference>
<accession>A0A1F5E4H6</accession>
<proteinExistence type="predicted"/>
<dbReference type="AlphaFoldDB" id="A0A1F5E4H6"/>
<organism evidence="3 4">
    <name type="scientific">Candidatus Beckwithbacteria bacterium RBG_13_42_9</name>
    <dbReference type="NCBI Taxonomy" id="1797457"/>
    <lineage>
        <taxon>Bacteria</taxon>
        <taxon>Candidatus Beckwithiibacteriota</taxon>
    </lineage>
</organism>
<feature type="coiled-coil region" evidence="1">
    <location>
        <begin position="56"/>
        <end position="86"/>
    </location>
</feature>
<dbReference type="STRING" id="1797457.A2160_01385"/>
<gene>
    <name evidence="3" type="ORF">A2160_01385</name>
</gene>
<sequence>MAFDYRQEYHRYKLYYLKLQSLAGEPAAQASLTILASLFAVTLLAIFAIKPTLTTIASLTKEIEDKQKISLQLETKTKALQSAEANYSQIVSQIPLIETVLPTKPDFARLEQEIEYLAWQHQVIISSGNFGGFVVAGKETEKKDDSKRPTESAGTKDISFNLIAGGSYQNLKEFIQDLENLDRVIVIGSINFTKESEIKGVELQVSIMGKAFYKPKGAS</sequence>
<keyword evidence="1" id="KW-0175">Coiled coil</keyword>
<keyword evidence="2" id="KW-1133">Transmembrane helix</keyword>
<dbReference type="EMBL" id="MEZK01000024">
    <property type="protein sequence ID" value="OGD62184.1"/>
    <property type="molecule type" value="Genomic_DNA"/>
</dbReference>
<evidence type="ECO:0000256" key="2">
    <source>
        <dbReference type="SAM" id="Phobius"/>
    </source>
</evidence>
<dbReference type="Proteomes" id="UP000177006">
    <property type="component" value="Unassembled WGS sequence"/>
</dbReference>
<dbReference type="Pfam" id="PF04350">
    <property type="entry name" value="PilO"/>
    <property type="match status" value="1"/>
</dbReference>
<evidence type="ECO:0008006" key="5">
    <source>
        <dbReference type="Google" id="ProtNLM"/>
    </source>
</evidence>
<keyword evidence="2" id="KW-0472">Membrane</keyword>
<feature type="transmembrane region" description="Helical" evidence="2">
    <location>
        <begin position="27"/>
        <end position="49"/>
    </location>
</feature>